<protein>
    <submittedName>
        <fullName evidence="1">Uncharacterized protein</fullName>
    </submittedName>
</protein>
<gene>
    <name evidence="1" type="ORF">EPI10_020796</name>
</gene>
<name>A0A5B6WGQ4_9ROSI</name>
<reference evidence="2" key="1">
    <citation type="journal article" date="2019" name="Plant Biotechnol. J.">
        <title>Genome sequencing of the Australian wild diploid species Gossypium australe highlights disease resistance and delayed gland morphogenesis.</title>
        <authorList>
            <person name="Cai Y."/>
            <person name="Cai X."/>
            <person name="Wang Q."/>
            <person name="Wang P."/>
            <person name="Zhang Y."/>
            <person name="Cai C."/>
            <person name="Xu Y."/>
            <person name="Wang K."/>
            <person name="Zhou Z."/>
            <person name="Wang C."/>
            <person name="Geng S."/>
            <person name="Li B."/>
            <person name="Dong Q."/>
            <person name="Hou Y."/>
            <person name="Wang H."/>
            <person name="Ai P."/>
            <person name="Liu Z."/>
            <person name="Yi F."/>
            <person name="Sun M."/>
            <person name="An G."/>
            <person name="Cheng J."/>
            <person name="Zhang Y."/>
            <person name="Shi Q."/>
            <person name="Xie Y."/>
            <person name="Shi X."/>
            <person name="Chang Y."/>
            <person name="Huang F."/>
            <person name="Chen Y."/>
            <person name="Hong S."/>
            <person name="Mi L."/>
            <person name="Sun Q."/>
            <person name="Zhang L."/>
            <person name="Zhou B."/>
            <person name="Peng R."/>
            <person name="Zhang X."/>
            <person name="Liu F."/>
        </authorList>
    </citation>
    <scope>NUCLEOTIDE SEQUENCE [LARGE SCALE GENOMIC DNA]</scope>
    <source>
        <strain evidence="2">cv. PA1801</strain>
    </source>
</reference>
<sequence length="60" mass="7369">MLTMNLQTYFLKNYQVDHRNRFYSSECVSLRCTSTISEKERWYIEIVYRLQTSEQSYGEE</sequence>
<dbReference type="EMBL" id="SMMG02000003">
    <property type="protein sequence ID" value="KAA3480358.1"/>
    <property type="molecule type" value="Genomic_DNA"/>
</dbReference>
<organism evidence="1 2">
    <name type="scientific">Gossypium australe</name>
    <dbReference type="NCBI Taxonomy" id="47621"/>
    <lineage>
        <taxon>Eukaryota</taxon>
        <taxon>Viridiplantae</taxon>
        <taxon>Streptophyta</taxon>
        <taxon>Embryophyta</taxon>
        <taxon>Tracheophyta</taxon>
        <taxon>Spermatophyta</taxon>
        <taxon>Magnoliopsida</taxon>
        <taxon>eudicotyledons</taxon>
        <taxon>Gunneridae</taxon>
        <taxon>Pentapetalae</taxon>
        <taxon>rosids</taxon>
        <taxon>malvids</taxon>
        <taxon>Malvales</taxon>
        <taxon>Malvaceae</taxon>
        <taxon>Malvoideae</taxon>
        <taxon>Gossypium</taxon>
    </lineage>
</organism>
<dbReference type="AlphaFoldDB" id="A0A5B6WGQ4"/>
<comment type="caution">
    <text evidence="1">The sequence shown here is derived from an EMBL/GenBank/DDBJ whole genome shotgun (WGS) entry which is preliminary data.</text>
</comment>
<dbReference type="Proteomes" id="UP000325315">
    <property type="component" value="Unassembled WGS sequence"/>
</dbReference>
<proteinExistence type="predicted"/>
<evidence type="ECO:0000313" key="1">
    <source>
        <dbReference type="EMBL" id="KAA3480358.1"/>
    </source>
</evidence>
<keyword evidence="2" id="KW-1185">Reference proteome</keyword>
<evidence type="ECO:0000313" key="2">
    <source>
        <dbReference type="Proteomes" id="UP000325315"/>
    </source>
</evidence>
<accession>A0A5B6WGQ4</accession>